<feature type="compositionally biased region" description="Basic and acidic residues" evidence="1">
    <location>
        <begin position="103"/>
        <end position="115"/>
    </location>
</feature>
<keyword evidence="2" id="KW-1185">Reference proteome</keyword>
<organism evidence="2 3">
    <name type="scientific">Mesorhabditis belari</name>
    <dbReference type="NCBI Taxonomy" id="2138241"/>
    <lineage>
        <taxon>Eukaryota</taxon>
        <taxon>Metazoa</taxon>
        <taxon>Ecdysozoa</taxon>
        <taxon>Nematoda</taxon>
        <taxon>Chromadorea</taxon>
        <taxon>Rhabditida</taxon>
        <taxon>Rhabditina</taxon>
        <taxon>Rhabditomorpha</taxon>
        <taxon>Rhabditoidea</taxon>
        <taxon>Rhabditidae</taxon>
        <taxon>Mesorhabditinae</taxon>
        <taxon>Mesorhabditis</taxon>
    </lineage>
</organism>
<dbReference type="AlphaFoldDB" id="A0AAF3FQN6"/>
<name>A0AAF3FQN6_9BILA</name>
<evidence type="ECO:0000256" key="1">
    <source>
        <dbReference type="SAM" id="MobiDB-lite"/>
    </source>
</evidence>
<feature type="region of interest" description="Disordered" evidence="1">
    <location>
        <begin position="87"/>
        <end position="150"/>
    </location>
</feature>
<evidence type="ECO:0000313" key="2">
    <source>
        <dbReference type="Proteomes" id="UP000887575"/>
    </source>
</evidence>
<accession>A0AAF3FQN6</accession>
<proteinExistence type="predicted"/>
<dbReference type="Proteomes" id="UP000887575">
    <property type="component" value="Unassembled WGS sequence"/>
</dbReference>
<reference evidence="3" key="1">
    <citation type="submission" date="2024-02" db="UniProtKB">
        <authorList>
            <consortium name="WormBaseParasite"/>
        </authorList>
    </citation>
    <scope>IDENTIFICATION</scope>
</reference>
<feature type="compositionally biased region" description="Basic residues" evidence="1">
    <location>
        <begin position="133"/>
        <end position="142"/>
    </location>
</feature>
<sequence length="150" mass="16998">VKLLRDCLKKNGDANARRAFWYELVYKVNNLRDGHRKKKEDDEKEKKIAVLLMKAGGLLKEIGTAIQANGSIDQSDWDNLLEQFDAIQPADPQPIDEMLEFGDWLKERKNKKEAQQNENLQKTVNGKKGNAGKAKKTTKKKNGNPSPDPP</sequence>
<evidence type="ECO:0000313" key="3">
    <source>
        <dbReference type="WBParaSite" id="MBELARI_LOCUS905"/>
    </source>
</evidence>
<dbReference type="WBParaSite" id="MBELARI_LOCUS905">
    <property type="protein sequence ID" value="MBELARI_LOCUS905"/>
    <property type="gene ID" value="MBELARI_LOCUS905"/>
</dbReference>
<protein>
    <submittedName>
        <fullName evidence="3">Uncharacterized protein</fullName>
    </submittedName>
</protein>